<reference evidence="4" key="1">
    <citation type="journal article" date="2019" name="Int. J. Syst. Evol. Microbiol.">
        <title>The Global Catalogue of Microorganisms (GCM) 10K type strain sequencing project: providing services to taxonomists for standard genome sequencing and annotation.</title>
        <authorList>
            <consortium name="The Broad Institute Genomics Platform"/>
            <consortium name="The Broad Institute Genome Sequencing Center for Infectious Disease"/>
            <person name="Wu L."/>
            <person name="Ma J."/>
        </authorList>
    </citation>
    <scope>NUCLEOTIDE SEQUENCE [LARGE SCALE GENOMIC DNA]</scope>
    <source>
        <strain evidence="4">CCUG 30340</strain>
    </source>
</reference>
<dbReference type="EMBL" id="JBHSHD010000016">
    <property type="protein sequence ID" value="MFC4822252.1"/>
    <property type="molecule type" value="Genomic_DNA"/>
</dbReference>
<keyword evidence="4" id="KW-1185">Reference proteome</keyword>
<evidence type="ECO:0000313" key="3">
    <source>
        <dbReference type="EMBL" id="MFC4822252.1"/>
    </source>
</evidence>
<feature type="domain" description="Bacteriophage Mx8 p63 C-terminal" evidence="2">
    <location>
        <begin position="195"/>
        <end position="282"/>
    </location>
</feature>
<comment type="caution">
    <text evidence="3">The sequence shown here is derived from an EMBL/GenBank/DDBJ whole genome shotgun (WGS) entry which is preliminary data.</text>
</comment>
<gene>
    <name evidence="3" type="ORF">ACFO6Q_18140</name>
</gene>
<evidence type="ECO:0000256" key="1">
    <source>
        <dbReference type="SAM" id="MobiDB-lite"/>
    </source>
</evidence>
<dbReference type="RefSeq" id="WP_380022532.1">
    <property type="nucleotide sequence ID" value="NZ_JBHSHD010000016.1"/>
</dbReference>
<name>A0ABV9R395_9GAMM</name>
<dbReference type="Proteomes" id="UP001595886">
    <property type="component" value="Unassembled WGS sequence"/>
</dbReference>
<dbReference type="InterPro" id="IPR018874">
    <property type="entry name" value="Phage_Mx8_p63_C"/>
</dbReference>
<organism evidence="3 4">
    <name type="scientific">Dokdonella ginsengisoli</name>
    <dbReference type="NCBI Taxonomy" id="363846"/>
    <lineage>
        <taxon>Bacteria</taxon>
        <taxon>Pseudomonadati</taxon>
        <taxon>Pseudomonadota</taxon>
        <taxon>Gammaproteobacteria</taxon>
        <taxon>Lysobacterales</taxon>
        <taxon>Rhodanobacteraceae</taxon>
        <taxon>Dokdonella</taxon>
    </lineage>
</organism>
<proteinExistence type="predicted"/>
<evidence type="ECO:0000259" key="2">
    <source>
        <dbReference type="Pfam" id="PF10546"/>
    </source>
</evidence>
<feature type="region of interest" description="Disordered" evidence="1">
    <location>
        <begin position="1"/>
        <end position="23"/>
    </location>
</feature>
<sequence length="324" mass="35889">MAKKKGDEGTIPMALNGEVPKMRASKAKGADSHDETLQATHKGNFKDEFGFDVDCYVLNDAGKTAVISQTGMGEAIGLAARGHSIRKFASGQVMAQFVGTEILEKLGKPLKFQYRPGGTENLVVEGNGYDVTLLIDICKAIVAAEAAGKLTDRQAPYARQAHVILGASAKAGIKGLVYALAGYDATREEVIAAFKVFVREEAREYEREFPEELYNEWYRLYALPKPVRNRPWKFKWLTERQVYEPLARSNGKILTLTRESREKSKRSGGKLHQFLSEIGVKALRVHLGKLTGIASVSNTQEEYESNIKKVFGGQLDLDFKRPTS</sequence>
<accession>A0ABV9R395</accession>
<evidence type="ECO:0000313" key="4">
    <source>
        <dbReference type="Proteomes" id="UP001595886"/>
    </source>
</evidence>
<dbReference type="Pfam" id="PF10546">
    <property type="entry name" value="P63C"/>
    <property type="match status" value="1"/>
</dbReference>
<protein>
    <submittedName>
        <fullName evidence="3">P63C domain-containing protein</fullName>
    </submittedName>
</protein>